<dbReference type="Pfam" id="PF11282">
    <property type="entry name" value="DUF3082"/>
    <property type="match status" value="1"/>
</dbReference>
<gene>
    <name evidence="2" type="ordered locus">Cyan7822_0697</name>
</gene>
<dbReference type="RefSeq" id="WP_013320839.1">
    <property type="nucleotide sequence ID" value="NC_014501.1"/>
</dbReference>
<dbReference type="PANTHER" id="PTHR35733:SF1">
    <property type="entry name" value="OS02G0307800 PROTEIN"/>
    <property type="match status" value="1"/>
</dbReference>
<evidence type="ECO:0000256" key="1">
    <source>
        <dbReference type="SAM" id="Phobius"/>
    </source>
</evidence>
<dbReference type="HOGENOM" id="CLU_157044_0_0_3"/>
<name>E0UAI8_GLOV7</name>
<sequence>MSQSTDPKKPELSNPEADQNQVTPLRCLLGAAISATLGTGMYYLTYSIGSTFAQKPITSSNQLVINIGSAVRTLVVGVASLATFIFAFVSFGLVLLAIQLTLQAIKQRLSSSE</sequence>
<organism evidence="2 3">
    <name type="scientific">Gloeothece verrucosa (strain PCC 7822)</name>
    <name type="common">Cyanothece sp. (strain PCC 7822)</name>
    <dbReference type="NCBI Taxonomy" id="497965"/>
    <lineage>
        <taxon>Bacteria</taxon>
        <taxon>Bacillati</taxon>
        <taxon>Cyanobacteriota</taxon>
        <taxon>Cyanophyceae</taxon>
        <taxon>Oscillatoriophycideae</taxon>
        <taxon>Chroococcales</taxon>
        <taxon>Aphanothecaceae</taxon>
        <taxon>Gloeothece</taxon>
        <taxon>Gloeothece verrucosa</taxon>
    </lineage>
</organism>
<protein>
    <recommendedName>
        <fullName evidence="4">DUF3082 domain-containing protein</fullName>
    </recommendedName>
</protein>
<evidence type="ECO:0000313" key="3">
    <source>
        <dbReference type="Proteomes" id="UP000008206"/>
    </source>
</evidence>
<feature type="transmembrane region" description="Helical" evidence="1">
    <location>
        <begin position="74"/>
        <end position="98"/>
    </location>
</feature>
<reference evidence="3" key="1">
    <citation type="journal article" date="2011" name="MBio">
        <title>Novel metabolic attributes of the genus Cyanothece, comprising a group of unicellular nitrogen-fixing Cyanobacteria.</title>
        <authorList>
            <person name="Bandyopadhyay A."/>
            <person name="Elvitigala T."/>
            <person name="Welsh E."/>
            <person name="Stockel J."/>
            <person name="Liberton M."/>
            <person name="Min H."/>
            <person name="Sherman L.A."/>
            <person name="Pakrasi H.B."/>
        </authorList>
    </citation>
    <scope>NUCLEOTIDE SEQUENCE [LARGE SCALE GENOMIC DNA]</scope>
    <source>
        <strain evidence="3">PCC 7822</strain>
    </source>
</reference>
<dbReference type="OrthoDB" id="515558at2"/>
<dbReference type="PANTHER" id="PTHR35733">
    <property type="entry name" value="OS02G0307800 PROTEIN"/>
    <property type="match status" value="1"/>
</dbReference>
<keyword evidence="1" id="KW-0812">Transmembrane</keyword>
<dbReference type="eggNOG" id="ENOG5032ZPB">
    <property type="taxonomic scope" value="Bacteria"/>
</dbReference>
<dbReference type="EMBL" id="CP002198">
    <property type="protein sequence ID" value="ADN12729.1"/>
    <property type="molecule type" value="Genomic_DNA"/>
</dbReference>
<evidence type="ECO:0008006" key="4">
    <source>
        <dbReference type="Google" id="ProtNLM"/>
    </source>
</evidence>
<accession>E0UAI8</accession>
<keyword evidence="1" id="KW-0472">Membrane</keyword>
<proteinExistence type="predicted"/>
<keyword evidence="1" id="KW-1133">Transmembrane helix</keyword>
<dbReference type="AlphaFoldDB" id="E0UAI8"/>
<dbReference type="STRING" id="497965.Cyan7822_0697"/>
<dbReference type="KEGG" id="cyj:Cyan7822_0697"/>
<dbReference type="Proteomes" id="UP000008206">
    <property type="component" value="Chromosome"/>
</dbReference>
<keyword evidence="3" id="KW-1185">Reference proteome</keyword>
<evidence type="ECO:0000313" key="2">
    <source>
        <dbReference type="EMBL" id="ADN12729.1"/>
    </source>
</evidence>
<dbReference type="InterPro" id="IPR021434">
    <property type="entry name" value="DUF3082"/>
</dbReference>